<dbReference type="EMBL" id="QGLT01000004">
    <property type="protein sequence ID" value="PXY99838.1"/>
    <property type="molecule type" value="Genomic_DNA"/>
</dbReference>
<reference evidence="5 6" key="1">
    <citation type="submission" date="2018-05" db="EMBL/GenBank/DDBJ databases">
        <title>Reference genomes for bee gut microbiota database.</title>
        <authorList>
            <person name="Ellegaard K.M."/>
        </authorList>
    </citation>
    <scope>NUCLEOTIDE SEQUENCE [LARGE SCALE GENOMIC DNA]</scope>
    <source>
        <strain evidence="5 6">ESL0284</strain>
    </source>
</reference>
<evidence type="ECO:0000256" key="4">
    <source>
        <dbReference type="RuleBase" id="RU000524"/>
    </source>
</evidence>
<protein>
    <recommendedName>
        <fullName evidence="3 4">Single-stranded DNA-binding protein</fullName>
        <shortName evidence="3">SSB</shortName>
    </recommendedName>
</protein>
<dbReference type="InterPro" id="IPR012340">
    <property type="entry name" value="NA-bd_OB-fold"/>
</dbReference>
<accession>A0A318MVI2</accession>
<dbReference type="GO" id="GO:0006310">
    <property type="term" value="P:DNA recombination"/>
    <property type="evidence" value="ECO:0007669"/>
    <property type="project" value="UniProtKB-KW"/>
</dbReference>
<dbReference type="GO" id="GO:0003697">
    <property type="term" value="F:single-stranded DNA binding"/>
    <property type="evidence" value="ECO:0007669"/>
    <property type="project" value="UniProtKB-UniRule"/>
</dbReference>
<comment type="subunit">
    <text evidence="3">Homotetramer.</text>
</comment>
<dbReference type="NCBIfam" id="TIGR00621">
    <property type="entry name" value="ssb"/>
    <property type="match status" value="1"/>
</dbReference>
<dbReference type="InterPro" id="IPR011344">
    <property type="entry name" value="ssDNA-bd"/>
</dbReference>
<dbReference type="Gene3D" id="2.40.50.140">
    <property type="entry name" value="Nucleic acid-binding proteins"/>
    <property type="match status" value="1"/>
</dbReference>
<gene>
    <name evidence="5" type="ORF">DK869_07840</name>
</gene>
<keyword evidence="1 3" id="KW-0238">DNA-binding</keyword>
<dbReference type="InterPro" id="IPR000424">
    <property type="entry name" value="Primosome_PriB/ssb"/>
</dbReference>
<keyword evidence="2" id="KW-0233">DNA recombination</keyword>
<dbReference type="PANTHER" id="PTHR10302:SF0">
    <property type="entry name" value="SINGLE-STRANDED DNA-BINDING PROTEIN, MITOCHONDRIAL"/>
    <property type="match status" value="1"/>
</dbReference>
<keyword evidence="6" id="KW-1185">Reference proteome</keyword>
<dbReference type="GO" id="GO:0009295">
    <property type="term" value="C:nucleoid"/>
    <property type="evidence" value="ECO:0007669"/>
    <property type="project" value="TreeGrafter"/>
</dbReference>
<evidence type="ECO:0000256" key="3">
    <source>
        <dbReference type="HAMAP-Rule" id="MF_00984"/>
    </source>
</evidence>
<name>A0A318MVI2_9PROT</name>
<comment type="caution">
    <text evidence="5">The sequence shown here is derived from an EMBL/GenBank/DDBJ whole genome shotgun (WGS) entry which is preliminary data.</text>
</comment>
<proteinExistence type="inferred from homology"/>
<evidence type="ECO:0000313" key="5">
    <source>
        <dbReference type="EMBL" id="PXY99838.1"/>
    </source>
</evidence>
<evidence type="ECO:0000256" key="2">
    <source>
        <dbReference type="ARBA" id="ARBA00023172"/>
    </source>
</evidence>
<dbReference type="Pfam" id="PF00436">
    <property type="entry name" value="SSB"/>
    <property type="match status" value="1"/>
</dbReference>
<sequence>MSGFINKVVLIGILAKDPEIKMIQSGDNIATLVLMVNDSWENRRTAQQINKVEYFKVVVFSKNLIKQIETVIKKGDQLYIEGQLRVRKWYDEQKNNHYSAEIVLFSHNGILVLLNDNNIKEELLINQEASS</sequence>
<dbReference type="OrthoDB" id="9809878at2"/>
<evidence type="ECO:0000313" key="6">
    <source>
        <dbReference type="Proteomes" id="UP000247565"/>
    </source>
</evidence>
<dbReference type="PANTHER" id="PTHR10302">
    <property type="entry name" value="SINGLE-STRANDED DNA-BINDING PROTEIN"/>
    <property type="match status" value="1"/>
</dbReference>
<dbReference type="GO" id="GO:0006260">
    <property type="term" value="P:DNA replication"/>
    <property type="evidence" value="ECO:0007669"/>
    <property type="project" value="InterPro"/>
</dbReference>
<dbReference type="Proteomes" id="UP000247565">
    <property type="component" value="Unassembled WGS sequence"/>
</dbReference>
<evidence type="ECO:0000256" key="1">
    <source>
        <dbReference type="ARBA" id="ARBA00023125"/>
    </source>
</evidence>
<dbReference type="PROSITE" id="PS50935">
    <property type="entry name" value="SSB"/>
    <property type="match status" value="1"/>
</dbReference>
<dbReference type="AlphaFoldDB" id="A0A318MVI2"/>
<dbReference type="RefSeq" id="WP_110439458.1">
    <property type="nucleotide sequence ID" value="NZ_CP046393.1"/>
</dbReference>
<organism evidence="5 6">
    <name type="scientific">Commensalibacter melissae</name>
    <dbReference type="NCBI Taxonomy" id="2070537"/>
    <lineage>
        <taxon>Bacteria</taxon>
        <taxon>Pseudomonadati</taxon>
        <taxon>Pseudomonadota</taxon>
        <taxon>Alphaproteobacteria</taxon>
        <taxon>Acetobacterales</taxon>
        <taxon>Acetobacteraceae</taxon>
    </lineage>
</organism>
<dbReference type="SUPFAM" id="SSF50249">
    <property type="entry name" value="Nucleic acid-binding proteins"/>
    <property type="match status" value="1"/>
</dbReference>
<dbReference type="HAMAP" id="MF_00984">
    <property type="entry name" value="SSB"/>
    <property type="match status" value="1"/>
</dbReference>
<dbReference type="CDD" id="cd04496">
    <property type="entry name" value="SSB_OBF"/>
    <property type="match status" value="1"/>
</dbReference>
<comment type="caution">
    <text evidence="3">Lacks conserved residue(s) required for the propagation of feature annotation.</text>
</comment>